<dbReference type="PANTHER" id="PTHR43046">
    <property type="entry name" value="GDP-MANNOSE MANNOSYL HYDROLASE"/>
    <property type="match status" value="1"/>
</dbReference>
<protein>
    <submittedName>
        <fullName evidence="4">NUDIX domain-containing protein</fullName>
    </submittedName>
</protein>
<evidence type="ECO:0000313" key="5">
    <source>
        <dbReference type="Proteomes" id="UP001217325"/>
    </source>
</evidence>
<feature type="domain" description="Nudix hydrolase" evidence="3">
    <location>
        <begin position="9"/>
        <end position="153"/>
    </location>
</feature>
<dbReference type="EMBL" id="JARDXE010000019">
    <property type="protein sequence ID" value="MDE8648444.1"/>
    <property type="molecule type" value="Genomic_DNA"/>
</dbReference>
<dbReference type="SUPFAM" id="SSF55811">
    <property type="entry name" value="Nudix"/>
    <property type="match status" value="1"/>
</dbReference>
<name>A0AAW6LPF8_RHOSG</name>
<proteinExistence type="predicted"/>
<evidence type="ECO:0000256" key="1">
    <source>
        <dbReference type="ARBA" id="ARBA00001946"/>
    </source>
</evidence>
<dbReference type="PROSITE" id="PS00893">
    <property type="entry name" value="NUDIX_BOX"/>
    <property type="match status" value="1"/>
</dbReference>
<dbReference type="RefSeq" id="WP_073512607.1">
    <property type="nucleotide sequence ID" value="NZ_JAPWIP010000027.1"/>
</dbReference>
<dbReference type="InterPro" id="IPR020084">
    <property type="entry name" value="NUDIX_hydrolase_CS"/>
</dbReference>
<evidence type="ECO:0000313" key="4">
    <source>
        <dbReference type="EMBL" id="MDE8648444.1"/>
    </source>
</evidence>
<dbReference type="Pfam" id="PF00293">
    <property type="entry name" value="NUDIX"/>
    <property type="match status" value="1"/>
</dbReference>
<sequence>MSTGGPSESIRRSARALIVDHSYRILLCKFRSRSDETYWITPGGRCEERETPRGTLERELREEVGLELRTTQPLVWRQTIIDPEHFPGFSGVDNFYFLVRVHEFEPRGALTDAELRDEHLHGFRWWSLEEIENYSGSALFAPHDIAERLDLTLRRGSPCPVVCFGSD</sequence>
<comment type="cofactor">
    <cofactor evidence="1">
        <name>Mg(2+)</name>
        <dbReference type="ChEBI" id="CHEBI:18420"/>
    </cofactor>
</comment>
<dbReference type="GO" id="GO:0016787">
    <property type="term" value="F:hydrolase activity"/>
    <property type="evidence" value="ECO:0007669"/>
    <property type="project" value="UniProtKB-KW"/>
</dbReference>
<dbReference type="PANTHER" id="PTHR43046:SF14">
    <property type="entry name" value="MUTT_NUDIX FAMILY PROTEIN"/>
    <property type="match status" value="1"/>
</dbReference>
<keyword evidence="2" id="KW-0378">Hydrolase</keyword>
<reference evidence="4" key="1">
    <citation type="submission" date="2023-02" db="EMBL/GenBank/DDBJ databases">
        <title>A novel hydrolase synthesized by Rhodococcus erythropolis HQ is responsible for the detoxification of Zearalenone.</title>
        <authorList>
            <person name="Hu J."/>
            <person name="Xu J."/>
        </authorList>
    </citation>
    <scope>NUCLEOTIDE SEQUENCE</scope>
    <source>
        <strain evidence="4">HQ</strain>
    </source>
</reference>
<organism evidence="4 5">
    <name type="scientific">Rhodococcus qingshengii</name>
    <dbReference type="NCBI Taxonomy" id="334542"/>
    <lineage>
        <taxon>Bacteria</taxon>
        <taxon>Bacillati</taxon>
        <taxon>Actinomycetota</taxon>
        <taxon>Actinomycetes</taxon>
        <taxon>Mycobacteriales</taxon>
        <taxon>Nocardiaceae</taxon>
        <taxon>Rhodococcus</taxon>
        <taxon>Rhodococcus erythropolis group</taxon>
    </lineage>
</organism>
<dbReference type="InterPro" id="IPR015797">
    <property type="entry name" value="NUDIX_hydrolase-like_dom_sf"/>
</dbReference>
<dbReference type="Proteomes" id="UP001217325">
    <property type="component" value="Unassembled WGS sequence"/>
</dbReference>
<dbReference type="PROSITE" id="PS51462">
    <property type="entry name" value="NUDIX"/>
    <property type="match status" value="1"/>
</dbReference>
<gene>
    <name evidence="4" type="ORF">PXH69_26090</name>
</gene>
<dbReference type="InterPro" id="IPR000086">
    <property type="entry name" value="NUDIX_hydrolase_dom"/>
</dbReference>
<comment type="caution">
    <text evidence="4">The sequence shown here is derived from an EMBL/GenBank/DDBJ whole genome shotgun (WGS) entry which is preliminary data.</text>
</comment>
<dbReference type="AlphaFoldDB" id="A0AAW6LPF8"/>
<evidence type="ECO:0000256" key="2">
    <source>
        <dbReference type="ARBA" id="ARBA00022801"/>
    </source>
</evidence>
<accession>A0AAW6LPF8</accession>
<dbReference type="Gene3D" id="3.90.79.10">
    <property type="entry name" value="Nucleoside Triphosphate Pyrophosphohydrolase"/>
    <property type="match status" value="1"/>
</dbReference>
<evidence type="ECO:0000259" key="3">
    <source>
        <dbReference type="PROSITE" id="PS51462"/>
    </source>
</evidence>